<comment type="catalytic activity">
    <reaction evidence="7 8">
        <text>carbamoyl phosphate + L-ornithine = L-citrulline + phosphate + H(+)</text>
        <dbReference type="Rhea" id="RHEA:19513"/>
        <dbReference type="ChEBI" id="CHEBI:15378"/>
        <dbReference type="ChEBI" id="CHEBI:43474"/>
        <dbReference type="ChEBI" id="CHEBI:46911"/>
        <dbReference type="ChEBI" id="CHEBI:57743"/>
        <dbReference type="ChEBI" id="CHEBI:58228"/>
        <dbReference type="EC" id="2.1.3.3"/>
    </reaction>
</comment>
<feature type="binding site" evidence="8">
    <location>
        <position position="230"/>
    </location>
    <ligand>
        <name>L-ornithine</name>
        <dbReference type="ChEBI" id="CHEBI:46911"/>
    </ligand>
</feature>
<dbReference type="InterPro" id="IPR002292">
    <property type="entry name" value="Orn/put_carbamltrans"/>
</dbReference>
<feature type="binding site" evidence="8">
    <location>
        <begin position="135"/>
        <end position="138"/>
    </location>
    <ligand>
        <name>carbamoyl phosphate</name>
        <dbReference type="ChEBI" id="CHEBI:58228"/>
    </ligand>
</feature>
<dbReference type="GO" id="GO:0004585">
    <property type="term" value="F:ornithine carbamoyltransferase activity"/>
    <property type="evidence" value="ECO:0007669"/>
    <property type="project" value="UniProtKB-EC"/>
</dbReference>
<dbReference type="PROSITE" id="PS00097">
    <property type="entry name" value="CARBAMOYLTRANSFERASE"/>
    <property type="match status" value="1"/>
</dbReference>
<dbReference type="Pfam" id="PF02729">
    <property type="entry name" value="OTCace_N"/>
    <property type="match status" value="1"/>
</dbReference>
<name>A0ABU5K0D7_9BACI</name>
<feature type="binding site" evidence="8">
    <location>
        <position position="108"/>
    </location>
    <ligand>
        <name>carbamoyl phosphate</name>
        <dbReference type="ChEBI" id="CHEBI:58228"/>
    </ligand>
</feature>
<sequence length="317" mass="35311">MSTVQIPKLQTKDLLTLEELTQEEIIALIEFAMYLKKEKHVPLLEGKILGLIFDKHSTRTRVSFEAGMVQLGGHGMFLSGKEMQLGRGESVSDTAKVLSHYIDGIMIRTFSHADVEELAKEANIPVINGLTDDHHPCQALADLMTIYEEVHTFKGIKLAYVGDGNNVCHSLLLASAKVGMHMTVATPPGYEPNEQIVKRALEIANETGANIEVLNDPGLAVKDADFIYTDVWMSMGQEDTEEKYKLFQPFQVNEKLVQHAKATYRFLHCLPAHREEEVTGEIIDGPSSVVFEQAGNRLHAQKALLVSLFQNVKKLSK</sequence>
<dbReference type="HAMAP" id="MF_01109">
    <property type="entry name" value="OTCase"/>
    <property type="match status" value="1"/>
</dbReference>
<accession>A0ABU5K0D7</accession>
<comment type="caution">
    <text evidence="11">The sequence shown here is derived from an EMBL/GenBank/DDBJ whole genome shotgun (WGS) entry which is preliminary data.</text>
</comment>
<dbReference type="InterPro" id="IPR006130">
    <property type="entry name" value="Asp/Orn_carbamoylTrfase"/>
</dbReference>
<feature type="binding site" evidence="8">
    <location>
        <begin position="269"/>
        <end position="270"/>
    </location>
    <ligand>
        <name>carbamoyl phosphate</name>
        <dbReference type="ChEBI" id="CHEBI:58228"/>
    </ligand>
</feature>
<dbReference type="PANTHER" id="PTHR45753">
    <property type="entry name" value="ORNITHINE CARBAMOYLTRANSFERASE, MITOCHONDRIAL"/>
    <property type="match status" value="1"/>
</dbReference>
<comment type="pathway">
    <text evidence="2">Amino-acid biosynthesis; L-arginine biosynthesis; L-arginine from L-ornithine and carbamoyl phosphate: step 1/3.</text>
</comment>
<feature type="binding site" evidence="8">
    <location>
        <position position="297"/>
    </location>
    <ligand>
        <name>carbamoyl phosphate</name>
        <dbReference type="ChEBI" id="CHEBI:58228"/>
    </ligand>
</feature>
<keyword evidence="12" id="KW-1185">Reference proteome</keyword>
<evidence type="ECO:0000313" key="11">
    <source>
        <dbReference type="EMBL" id="MDZ5608846.1"/>
    </source>
</evidence>
<proteinExistence type="inferred from homology"/>
<dbReference type="Gene3D" id="3.40.50.1370">
    <property type="entry name" value="Aspartate/ornithine carbamoyltransferase"/>
    <property type="match status" value="2"/>
</dbReference>
<comment type="similarity">
    <text evidence="3 8">Belongs to the aspartate/ornithine carbamoyltransferase superfamily. OTCase family.</text>
</comment>
<dbReference type="EC" id="2.1.3.3" evidence="4 8"/>
<evidence type="ECO:0000256" key="4">
    <source>
        <dbReference type="ARBA" id="ARBA00013007"/>
    </source>
</evidence>
<dbReference type="InterPro" id="IPR006131">
    <property type="entry name" value="Asp_carbamoyltransf_Asp/Orn-bd"/>
</dbReference>
<dbReference type="Proteomes" id="UP001291930">
    <property type="component" value="Unassembled WGS sequence"/>
</dbReference>
<evidence type="ECO:0000256" key="6">
    <source>
        <dbReference type="ARBA" id="ARBA00022679"/>
    </source>
</evidence>
<comment type="subcellular location">
    <subcellularLocation>
        <location evidence="8">Cytoplasm</location>
    </subcellularLocation>
</comment>
<keyword evidence="8" id="KW-0963">Cytoplasm</keyword>
<dbReference type="Pfam" id="PF00185">
    <property type="entry name" value="OTCace"/>
    <property type="match status" value="1"/>
</dbReference>
<dbReference type="NCBIfam" id="TIGR00658">
    <property type="entry name" value="orni_carb_tr"/>
    <property type="match status" value="1"/>
</dbReference>
<evidence type="ECO:0000259" key="9">
    <source>
        <dbReference type="Pfam" id="PF00185"/>
    </source>
</evidence>
<evidence type="ECO:0000256" key="8">
    <source>
        <dbReference type="HAMAP-Rule" id="MF_01109"/>
    </source>
</evidence>
<keyword evidence="6 8" id="KW-0808">Transferase</keyword>
<reference evidence="12" key="1">
    <citation type="submission" date="2023-11" db="EMBL/GenBank/DDBJ databases">
        <title>Genome Sequence of Bacillus pseudomycoides stain BUPM19.</title>
        <authorList>
            <person name="Farhat A."/>
        </authorList>
    </citation>
    <scope>NUCLEOTIDE SEQUENCE [LARGE SCALE GENOMIC DNA]</scope>
    <source>
        <strain evidence="12">BUPM19</strain>
    </source>
</reference>
<dbReference type="PRINTS" id="PR00100">
    <property type="entry name" value="AOTCASE"/>
</dbReference>
<evidence type="ECO:0000313" key="12">
    <source>
        <dbReference type="Proteomes" id="UP001291930"/>
    </source>
</evidence>
<feature type="binding site" evidence="8">
    <location>
        <begin position="234"/>
        <end position="235"/>
    </location>
    <ligand>
        <name>L-ornithine</name>
        <dbReference type="ChEBI" id="CHEBI:46911"/>
    </ligand>
</feature>
<dbReference type="SUPFAM" id="SSF53671">
    <property type="entry name" value="Aspartate/ornithine carbamoyltransferase"/>
    <property type="match status" value="1"/>
</dbReference>
<protein>
    <recommendedName>
        <fullName evidence="5 8">Ornithine carbamoyltransferase</fullName>
        <shortName evidence="8">OTCase</shortName>
        <ecNumber evidence="4 8">2.1.3.3</ecNumber>
    </recommendedName>
</protein>
<feature type="domain" description="Aspartate/ornithine carbamoyltransferase carbamoyl-P binding" evidence="10">
    <location>
        <begin position="12"/>
        <end position="148"/>
    </location>
</feature>
<evidence type="ECO:0000256" key="2">
    <source>
        <dbReference type="ARBA" id="ARBA00004975"/>
    </source>
</evidence>
<dbReference type="EMBL" id="JAXOVW010000041">
    <property type="protein sequence ID" value="MDZ5608846.1"/>
    <property type="molecule type" value="Genomic_DNA"/>
</dbReference>
<gene>
    <name evidence="11" type="primary">argF</name>
    <name evidence="11" type="ORF">U2I54_17690</name>
</gene>
<evidence type="ECO:0000256" key="7">
    <source>
        <dbReference type="ARBA" id="ARBA00048772"/>
    </source>
</evidence>
<dbReference type="NCBIfam" id="NF001986">
    <property type="entry name" value="PRK00779.1"/>
    <property type="match status" value="1"/>
</dbReference>
<feature type="binding site" evidence="8">
    <location>
        <position position="84"/>
    </location>
    <ligand>
        <name>carbamoyl phosphate</name>
        <dbReference type="ChEBI" id="CHEBI:58228"/>
    </ligand>
</feature>
<evidence type="ECO:0000256" key="1">
    <source>
        <dbReference type="ARBA" id="ARBA00003822"/>
    </source>
</evidence>
<feature type="binding site" evidence="8">
    <location>
        <begin position="57"/>
        <end position="60"/>
    </location>
    <ligand>
        <name>carbamoyl phosphate</name>
        <dbReference type="ChEBI" id="CHEBI:58228"/>
    </ligand>
</feature>
<dbReference type="InterPro" id="IPR036901">
    <property type="entry name" value="Asp/Orn_carbamoylTrfase_sf"/>
</dbReference>
<evidence type="ECO:0000256" key="5">
    <source>
        <dbReference type="ARBA" id="ARBA00016634"/>
    </source>
</evidence>
<organism evidence="11 12">
    <name type="scientific">Bacillus bingmayongensis</name>
    <dbReference type="NCBI Taxonomy" id="1150157"/>
    <lineage>
        <taxon>Bacteria</taxon>
        <taxon>Bacillati</taxon>
        <taxon>Bacillota</taxon>
        <taxon>Bacilli</taxon>
        <taxon>Bacillales</taxon>
        <taxon>Bacillaceae</taxon>
        <taxon>Bacillus</taxon>
    </lineage>
</organism>
<feature type="binding site" evidence="8">
    <location>
        <position position="166"/>
    </location>
    <ligand>
        <name>L-ornithine</name>
        <dbReference type="ChEBI" id="CHEBI:46911"/>
    </ligand>
</feature>
<evidence type="ECO:0000256" key="3">
    <source>
        <dbReference type="ARBA" id="ARBA00007805"/>
    </source>
</evidence>
<dbReference type="PRINTS" id="PR00102">
    <property type="entry name" value="OTCASE"/>
</dbReference>
<dbReference type="InterPro" id="IPR006132">
    <property type="entry name" value="Asp/Orn_carbamoyltranf_P-bd"/>
</dbReference>
<dbReference type="RefSeq" id="WP_017150960.1">
    <property type="nucleotide sequence ID" value="NZ_JAIKLI010000159.1"/>
</dbReference>
<dbReference type="PANTHER" id="PTHR45753:SF3">
    <property type="entry name" value="ORNITHINE TRANSCARBAMYLASE, MITOCHONDRIAL"/>
    <property type="match status" value="1"/>
</dbReference>
<dbReference type="InterPro" id="IPR024904">
    <property type="entry name" value="OTCase_ArgI"/>
</dbReference>
<feature type="domain" description="Aspartate/ornithine carbamoyltransferase Asp/Orn-binding" evidence="9">
    <location>
        <begin position="154"/>
        <end position="307"/>
    </location>
</feature>
<comment type="function">
    <text evidence="1">Reversibly catalyzes the transfer of the carbamoyl group from carbamoyl phosphate (CP) to the N(epsilon) atom of ornithine (ORN) to produce L-citrulline.</text>
</comment>
<evidence type="ECO:0000259" key="10">
    <source>
        <dbReference type="Pfam" id="PF02729"/>
    </source>
</evidence>